<sequence length="473" mass="53335">MADPTGYGPRRDPGSRWQRLCFNGDENEYELWETKFLGHLRMMKLKDTILGLDVPPEGEAGSGQPNVNDVVGKNEECYAELIQFLDDKSLSLVMRDAADDGRKALKILREHYSNQGKPRIITLYTELTSLKKGPNESITDYIIRAEKAITALRNAKETLSDGLLIAMILKGLPDSFKPFAIHITQSNDEITFTKFKSKLRSFEETEKFRVESHDKSDNVMKAGSTGTVPTGSRRIKGRLTCYQCGNEGHIARLCPYKLQTSNKSQTKLPRWCNYHNSSTHSDETCRRHNRKDKAKQTAEQTETREEDHTFSFKAGNNTSNIRQRGGPGTLMVDCGATSHIITDLSKFVSFDNTFHPENHYMELADGTRENNVALKRGNAQVTLLSTEGKNVESMLEAALYIPSYPQDMFSVKAATNNGATVTFKQGCNILTHKDGTTFNIKEQGRLYYLNVVDEEIVGDRVNAVYDVHTWHEI</sequence>
<dbReference type="EMBL" id="MRZV01000168">
    <property type="protein sequence ID" value="PIK56661.1"/>
    <property type="molecule type" value="Genomic_DNA"/>
</dbReference>
<dbReference type="InterPro" id="IPR054722">
    <property type="entry name" value="PolX-like_BBD"/>
</dbReference>
<name>A0A2G8L8T1_STIJA</name>
<keyword evidence="1" id="KW-0863">Zinc-finger</keyword>
<protein>
    <recommendedName>
        <fullName evidence="3">CCHC-type domain-containing protein</fullName>
    </recommendedName>
</protein>
<dbReference type="InterPro" id="IPR036875">
    <property type="entry name" value="Znf_CCHC_sf"/>
</dbReference>
<dbReference type="Pfam" id="PF22936">
    <property type="entry name" value="Pol_BBD"/>
    <property type="match status" value="1"/>
</dbReference>
<keyword evidence="1" id="KW-0862">Zinc</keyword>
<evidence type="ECO:0000313" key="4">
    <source>
        <dbReference type="EMBL" id="PIK56661.1"/>
    </source>
</evidence>
<evidence type="ECO:0000313" key="5">
    <source>
        <dbReference type="Proteomes" id="UP000230750"/>
    </source>
</evidence>
<dbReference type="Proteomes" id="UP000230750">
    <property type="component" value="Unassembled WGS sequence"/>
</dbReference>
<dbReference type="Gene3D" id="4.10.60.10">
    <property type="entry name" value="Zinc finger, CCHC-type"/>
    <property type="match status" value="1"/>
</dbReference>
<dbReference type="SMART" id="SM00343">
    <property type="entry name" value="ZnF_C2HC"/>
    <property type="match status" value="1"/>
</dbReference>
<dbReference type="GO" id="GO:0008270">
    <property type="term" value="F:zinc ion binding"/>
    <property type="evidence" value="ECO:0007669"/>
    <property type="project" value="UniProtKB-KW"/>
</dbReference>
<comment type="caution">
    <text evidence="4">The sequence shown here is derived from an EMBL/GenBank/DDBJ whole genome shotgun (WGS) entry which is preliminary data.</text>
</comment>
<keyword evidence="5" id="KW-1185">Reference proteome</keyword>
<dbReference type="AlphaFoldDB" id="A0A2G8L8T1"/>
<feature type="region of interest" description="Disordered" evidence="2">
    <location>
        <begin position="277"/>
        <end position="325"/>
    </location>
</feature>
<evidence type="ECO:0000256" key="1">
    <source>
        <dbReference type="PROSITE-ProRule" id="PRU00047"/>
    </source>
</evidence>
<evidence type="ECO:0000256" key="2">
    <source>
        <dbReference type="SAM" id="MobiDB-lite"/>
    </source>
</evidence>
<dbReference type="PANTHER" id="PTHR47481">
    <property type="match status" value="1"/>
</dbReference>
<dbReference type="OrthoDB" id="8938935at2759"/>
<gene>
    <name evidence="4" type="ORF">BSL78_06447</name>
</gene>
<feature type="domain" description="CCHC-type" evidence="3">
    <location>
        <begin position="241"/>
        <end position="255"/>
    </location>
</feature>
<dbReference type="GO" id="GO:0003676">
    <property type="term" value="F:nucleic acid binding"/>
    <property type="evidence" value="ECO:0007669"/>
    <property type="project" value="InterPro"/>
</dbReference>
<dbReference type="InterPro" id="IPR001878">
    <property type="entry name" value="Znf_CCHC"/>
</dbReference>
<keyword evidence="1" id="KW-0479">Metal-binding</keyword>
<dbReference type="Pfam" id="PF00098">
    <property type="entry name" value="zf-CCHC"/>
    <property type="match status" value="1"/>
</dbReference>
<feature type="compositionally biased region" description="Basic and acidic residues" evidence="2">
    <location>
        <begin position="301"/>
        <end position="310"/>
    </location>
</feature>
<reference evidence="4 5" key="1">
    <citation type="journal article" date="2017" name="PLoS Biol.">
        <title>The sea cucumber genome provides insights into morphological evolution and visceral regeneration.</title>
        <authorList>
            <person name="Zhang X."/>
            <person name="Sun L."/>
            <person name="Yuan J."/>
            <person name="Sun Y."/>
            <person name="Gao Y."/>
            <person name="Zhang L."/>
            <person name="Li S."/>
            <person name="Dai H."/>
            <person name="Hamel J.F."/>
            <person name="Liu C."/>
            <person name="Yu Y."/>
            <person name="Liu S."/>
            <person name="Lin W."/>
            <person name="Guo K."/>
            <person name="Jin S."/>
            <person name="Xu P."/>
            <person name="Storey K.B."/>
            <person name="Huan P."/>
            <person name="Zhang T."/>
            <person name="Zhou Y."/>
            <person name="Zhang J."/>
            <person name="Lin C."/>
            <person name="Li X."/>
            <person name="Xing L."/>
            <person name="Huo D."/>
            <person name="Sun M."/>
            <person name="Wang L."/>
            <person name="Mercier A."/>
            <person name="Li F."/>
            <person name="Yang H."/>
            <person name="Xiang J."/>
        </authorList>
    </citation>
    <scope>NUCLEOTIDE SEQUENCE [LARGE SCALE GENOMIC DNA]</scope>
    <source>
        <strain evidence="4">Shaxun</strain>
        <tissue evidence="4">Muscle</tissue>
    </source>
</reference>
<organism evidence="4 5">
    <name type="scientific">Stichopus japonicus</name>
    <name type="common">Sea cucumber</name>
    <dbReference type="NCBI Taxonomy" id="307972"/>
    <lineage>
        <taxon>Eukaryota</taxon>
        <taxon>Metazoa</taxon>
        <taxon>Echinodermata</taxon>
        <taxon>Eleutherozoa</taxon>
        <taxon>Echinozoa</taxon>
        <taxon>Holothuroidea</taxon>
        <taxon>Aspidochirotacea</taxon>
        <taxon>Aspidochirotida</taxon>
        <taxon>Stichopodidae</taxon>
        <taxon>Apostichopus</taxon>
    </lineage>
</organism>
<proteinExistence type="predicted"/>
<dbReference type="PANTHER" id="PTHR47481:SF31">
    <property type="entry name" value="OS01G0873500 PROTEIN"/>
    <property type="match status" value="1"/>
</dbReference>
<dbReference type="SUPFAM" id="SSF57756">
    <property type="entry name" value="Retrovirus zinc finger-like domains"/>
    <property type="match status" value="1"/>
</dbReference>
<evidence type="ECO:0000259" key="3">
    <source>
        <dbReference type="PROSITE" id="PS50158"/>
    </source>
</evidence>
<accession>A0A2G8L8T1</accession>
<dbReference type="Pfam" id="PF14223">
    <property type="entry name" value="Retrotran_gag_2"/>
    <property type="match status" value="1"/>
</dbReference>
<dbReference type="PROSITE" id="PS50158">
    <property type="entry name" value="ZF_CCHC"/>
    <property type="match status" value="1"/>
</dbReference>